<dbReference type="GO" id="GO:0030042">
    <property type="term" value="P:actin filament depolymerization"/>
    <property type="evidence" value="ECO:0007669"/>
    <property type="project" value="EnsemblFungi"/>
</dbReference>
<dbReference type="CDD" id="cd11285">
    <property type="entry name" value="ADF_Twf-N_like"/>
    <property type="match status" value="1"/>
</dbReference>
<dbReference type="PANTHER" id="PTHR13759">
    <property type="entry name" value="TWINFILIN"/>
    <property type="match status" value="1"/>
</dbReference>
<dbReference type="KEGG" id="ndi:NDAI_0A06580"/>
<dbReference type="Pfam" id="PF00241">
    <property type="entry name" value="Cofilin_ADF"/>
    <property type="match status" value="2"/>
</dbReference>
<evidence type="ECO:0000256" key="3">
    <source>
        <dbReference type="ARBA" id="ARBA00022490"/>
    </source>
</evidence>
<comment type="subunit">
    <text evidence="7">Interacts with G-actin; ADP-actin form.</text>
</comment>
<feature type="region of interest" description="Disordered" evidence="8">
    <location>
        <begin position="297"/>
        <end position="324"/>
    </location>
</feature>
<dbReference type="SUPFAM" id="SSF55753">
    <property type="entry name" value="Actin depolymerizing proteins"/>
    <property type="match status" value="2"/>
</dbReference>
<dbReference type="eggNOG" id="KOG1747">
    <property type="taxonomic scope" value="Eukaryota"/>
</dbReference>
<comment type="subcellular location">
    <subcellularLocation>
        <location evidence="1">Cytoplasm</location>
        <location evidence="1">Cytoskeleton</location>
    </subcellularLocation>
</comment>
<evidence type="ECO:0000256" key="6">
    <source>
        <dbReference type="ARBA" id="ARBA00023212"/>
    </source>
</evidence>
<feature type="domain" description="ADF-H" evidence="9">
    <location>
        <begin position="5"/>
        <end position="130"/>
    </location>
</feature>
<dbReference type="GO" id="GO:0003785">
    <property type="term" value="F:actin monomer binding"/>
    <property type="evidence" value="ECO:0007669"/>
    <property type="project" value="EnsemblFungi"/>
</dbReference>
<dbReference type="GO" id="GO:0140311">
    <property type="term" value="F:protein sequestering activity"/>
    <property type="evidence" value="ECO:0007669"/>
    <property type="project" value="EnsemblFungi"/>
</dbReference>
<dbReference type="GO" id="GO:0051015">
    <property type="term" value="F:actin filament binding"/>
    <property type="evidence" value="ECO:0007669"/>
    <property type="project" value="EnsemblFungi"/>
</dbReference>
<accession>G0W4S4</accession>
<dbReference type="Proteomes" id="UP000000689">
    <property type="component" value="Chromosome 1"/>
</dbReference>
<protein>
    <recommendedName>
        <fullName evidence="9">ADF-H domain-containing protein</fullName>
    </recommendedName>
</protein>
<evidence type="ECO:0000256" key="1">
    <source>
        <dbReference type="ARBA" id="ARBA00004245"/>
    </source>
</evidence>
<keyword evidence="11" id="KW-1185">Reference proteome</keyword>
<dbReference type="GO" id="GO:0051014">
    <property type="term" value="P:actin filament severing"/>
    <property type="evidence" value="ECO:0007669"/>
    <property type="project" value="EnsemblFungi"/>
</dbReference>
<keyword evidence="6" id="KW-0206">Cytoskeleton</keyword>
<reference evidence="10 11" key="1">
    <citation type="journal article" date="2011" name="Proc. Natl. Acad. Sci. U.S.A.">
        <title>Evolutionary erosion of yeast sex chromosomes by mating-type switching accidents.</title>
        <authorList>
            <person name="Gordon J.L."/>
            <person name="Armisen D."/>
            <person name="Proux-Wera E."/>
            <person name="Oheigeartaigh S.S."/>
            <person name="Byrne K.P."/>
            <person name="Wolfe K.H."/>
        </authorList>
    </citation>
    <scope>NUCLEOTIDE SEQUENCE [LARGE SCALE GENOMIC DNA]</scope>
    <source>
        <strain evidence="11">ATCC 10597 / BCRC 20456 / CBS 421 / NBRC 0211 / NRRL Y-12639</strain>
    </source>
</reference>
<dbReference type="GO" id="GO:0030836">
    <property type="term" value="P:positive regulation of actin filament depolymerization"/>
    <property type="evidence" value="ECO:0007669"/>
    <property type="project" value="EnsemblFungi"/>
</dbReference>
<evidence type="ECO:0000313" key="10">
    <source>
        <dbReference type="EMBL" id="CCD22812.1"/>
    </source>
</evidence>
<dbReference type="HOGENOM" id="CLU_031995_0_2_1"/>
<evidence type="ECO:0000313" key="11">
    <source>
        <dbReference type="Proteomes" id="UP000000689"/>
    </source>
</evidence>
<dbReference type="GeneID" id="11494564"/>
<dbReference type="GO" id="GO:0051016">
    <property type="term" value="P:barbed-end actin filament capping"/>
    <property type="evidence" value="ECO:0007669"/>
    <property type="project" value="TreeGrafter"/>
</dbReference>
<keyword evidence="4" id="KW-0677">Repeat</keyword>
<dbReference type="OMA" id="YLFKHTH"/>
<organism evidence="10 11">
    <name type="scientific">Naumovozyma dairenensis (strain ATCC 10597 / BCRC 20456 / CBS 421 / NBRC 0211 / NRRL Y-12639)</name>
    <name type="common">Saccharomyces dairenensis</name>
    <dbReference type="NCBI Taxonomy" id="1071378"/>
    <lineage>
        <taxon>Eukaryota</taxon>
        <taxon>Fungi</taxon>
        <taxon>Dikarya</taxon>
        <taxon>Ascomycota</taxon>
        <taxon>Saccharomycotina</taxon>
        <taxon>Saccharomycetes</taxon>
        <taxon>Saccharomycetales</taxon>
        <taxon>Saccharomycetaceae</taxon>
        <taxon>Naumovozyma</taxon>
    </lineage>
</organism>
<dbReference type="InterPro" id="IPR002108">
    <property type="entry name" value="ADF-H"/>
</dbReference>
<dbReference type="PROSITE" id="PS51263">
    <property type="entry name" value="ADF_H"/>
    <property type="match status" value="1"/>
</dbReference>
<dbReference type="PANTHER" id="PTHR13759:SF1">
    <property type="entry name" value="TWINFILIN"/>
    <property type="match status" value="1"/>
</dbReference>
<proteinExistence type="inferred from homology"/>
<evidence type="ECO:0000256" key="7">
    <source>
        <dbReference type="ARBA" id="ARBA00038532"/>
    </source>
</evidence>
<dbReference type="Gene3D" id="3.40.20.10">
    <property type="entry name" value="Severin"/>
    <property type="match status" value="2"/>
</dbReference>
<dbReference type="SMART" id="SM00102">
    <property type="entry name" value="ADF"/>
    <property type="match status" value="2"/>
</dbReference>
<dbReference type="GO" id="GO:0044396">
    <property type="term" value="P:actin cortical patch organization"/>
    <property type="evidence" value="ECO:0007669"/>
    <property type="project" value="EnsemblFungi"/>
</dbReference>
<dbReference type="EMBL" id="HE580267">
    <property type="protein sequence ID" value="CCD22812.1"/>
    <property type="molecule type" value="Genomic_DNA"/>
</dbReference>
<evidence type="ECO:0000256" key="4">
    <source>
        <dbReference type="ARBA" id="ARBA00022737"/>
    </source>
</evidence>
<dbReference type="AlphaFoldDB" id="G0W4S4"/>
<dbReference type="GO" id="GO:0005737">
    <property type="term" value="C:cytoplasm"/>
    <property type="evidence" value="ECO:0007669"/>
    <property type="project" value="TreeGrafter"/>
</dbReference>
<dbReference type="STRING" id="1071378.G0W4S4"/>
<evidence type="ECO:0000256" key="8">
    <source>
        <dbReference type="SAM" id="MobiDB-lite"/>
    </source>
</evidence>
<dbReference type="InterPro" id="IPR029006">
    <property type="entry name" value="ADF-H/Gelsolin-like_dom_sf"/>
</dbReference>
<gene>
    <name evidence="10" type="primary">NDAI0A06580</name>
    <name evidence="10" type="ordered locus">NDAI_0A06580</name>
</gene>
<evidence type="ECO:0000256" key="2">
    <source>
        <dbReference type="ARBA" id="ARBA00009557"/>
    </source>
</evidence>
<keyword evidence="3" id="KW-0963">Cytoplasm</keyword>
<dbReference type="InterPro" id="IPR028458">
    <property type="entry name" value="Twinfilin"/>
</dbReference>
<dbReference type="OrthoDB" id="10006997at2759"/>
<evidence type="ECO:0000259" key="9">
    <source>
        <dbReference type="PROSITE" id="PS51263"/>
    </source>
</evidence>
<dbReference type="CDD" id="cd11284">
    <property type="entry name" value="ADF_Twf-C_like"/>
    <property type="match status" value="1"/>
</dbReference>
<dbReference type="GO" id="GO:0005884">
    <property type="term" value="C:actin filament"/>
    <property type="evidence" value="ECO:0007669"/>
    <property type="project" value="EnsemblFungi"/>
</dbReference>
<name>G0W4S4_NAUDC</name>
<comment type="similarity">
    <text evidence="2">Belongs to the actin-binding proteins ADF family. Twinfilin subfamily.</text>
</comment>
<evidence type="ECO:0000256" key="5">
    <source>
        <dbReference type="ARBA" id="ARBA00023203"/>
    </source>
</evidence>
<dbReference type="RefSeq" id="XP_003668055.1">
    <property type="nucleotide sequence ID" value="XM_003668007.1"/>
</dbReference>
<keyword evidence="5" id="KW-0009">Actin-binding</keyword>
<sequence>MSNQSGIVAEQELLNILSQSIESQESFVIVTSEISNDSTVVEFKNEFDSIEELQKHLTTKYPLYVFVKNGNSFYDFISYVPDQCPVRAKMLYASTKNTLVRQVGTNNIRKQLMYSEPEEFGKHFEEEAVGMYEKNSSLLTDSERAVFEIEEQQRLMKKSRGHKLVSQTNGVTATLTFNVETHGASIGDVLEESNVIIFGIDLANEEVDIIKHSHVSSPKELELEVSQPSYTIYRNRSLNYFIYSCPSGSKVKERMVYASNRSGFIKYLQEVEGITFVKIIEIGDPDELELSLLTNNKDEIESENPTTTRSKFDRPKGPSRKKRI</sequence>